<evidence type="ECO:0000313" key="1">
    <source>
        <dbReference type="EMBL" id="KAG2593051.1"/>
    </source>
</evidence>
<name>A0A8T0S332_PANVG</name>
<accession>A0A8T0S332</accession>
<organism evidence="1 2">
    <name type="scientific">Panicum virgatum</name>
    <name type="common">Blackwell switchgrass</name>
    <dbReference type="NCBI Taxonomy" id="38727"/>
    <lineage>
        <taxon>Eukaryota</taxon>
        <taxon>Viridiplantae</taxon>
        <taxon>Streptophyta</taxon>
        <taxon>Embryophyta</taxon>
        <taxon>Tracheophyta</taxon>
        <taxon>Spermatophyta</taxon>
        <taxon>Magnoliopsida</taxon>
        <taxon>Liliopsida</taxon>
        <taxon>Poales</taxon>
        <taxon>Poaceae</taxon>
        <taxon>PACMAD clade</taxon>
        <taxon>Panicoideae</taxon>
        <taxon>Panicodae</taxon>
        <taxon>Paniceae</taxon>
        <taxon>Panicinae</taxon>
        <taxon>Panicum</taxon>
        <taxon>Panicum sect. Hiantes</taxon>
    </lineage>
</organism>
<dbReference type="Proteomes" id="UP000823388">
    <property type="component" value="Chromosome 5N"/>
</dbReference>
<gene>
    <name evidence="1" type="ORF">PVAP13_5NG632031</name>
</gene>
<dbReference type="EMBL" id="CM029046">
    <property type="protein sequence ID" value="KAG2593051.1"/>
    <property type="molecule type" value="Genomic_DNA"/>
</dbReference>
<proteinExistence type="predicted"/>
<keyword evidence="2" id="KW-1185">Reference proteome</keyword>
<dbReference type="AlphaFoldDB" id="A0A8T0S332"/>
<protein>
    <submittedName>
        <fullName evidence="1">Uncharacterized protein</fullName>
    </submittedName>
</protein>
<evidence type="ECO:0000313" key="2">
    <source>
        <dbReference type="Proteomes" id="UP000823388"/>
    </source>
</evidence>
<comment type="caution">
    <text evidence="1">The sequence shown here is derived from an EMBL/GenBank/DDBJ whole genome shotgun (WGS) entry which is preliminary data.</text>
</comment>
<reference evidence="1" key="1">
    <citation type="submission" date="2020-05" db="EMBL/GenBank/DDBJ databases">
        <title>WGS assembly of Panicum virgatum.</title>
        <authorList>
            <person name="Lovell J.T."/>
            <person name="Jenkins J."/>
            <person name="Shu S."/>
            <person name="Juenger T.E."/>
            <person name="Schmutz J."/>
        </authorList>
    </citation>
    <scope>NUCLEOTIDE SEQUENCE</scope>
    <source>
        <strain evidence="1">AP13</strain>
    </source>
</reference>
<sequence>MYLVAGSNLDCVHNLLINSCGRTPKKNLLTQKQPERLILIFIIQHSFFIVPV</sequence>